<dbReference type="GO" id="GO:0016301">
    <property type="term" value="F:kinase activity"/>
    <property type="evidence" value="ECO:0007669"/>
    <property type="project" value="UniProtKB-KW"/>
</dbReference>
<comment type="caution">
    <text evidence="3">The sequence shown here is derived from an EMBL/GenBank/DDBJ whole genome shotgun (WGS) entry which is preliminary data.</text>
</comment>
<dbReference type="InterPro" id="IPR011009">
    <property type="entry name" value="Kinase-like_dom_sf"/>
</dbReference>
<gene>
    <name evidence="3" type="ORF">MIND_00886500</name>
</gene>
<keyword evidence="4" id="KW-1185">Reference proteome</keyword>
<reference evidence="3" key="1">
    <citation type="submission" date="2020-05" db="EMBL/GenBank/DDBJ databases">
        <title>Mycena genomes resolve the evolution of fungal bioluminescence.</title>
        <authorList>
            <person name="Tsai I.J."/>
        </authorList>
    </citation>
    <scope>NUCLEOTIDE SEQUENCE</scope>
    <source>
        <strain evidence="3">171206Taipei</strain>
    </source>
</reference>
<evidence type="ECO:0000256" key="1">
    <source>
        <dbReference type="SAM" id="MobiDB-lite"/>
    </source>
</evidence>
<dbReference type="GeneID" id="59348034"/>
<feature type="region of interest" description="Disordered" evidence="1">
    <location>
        <begin position="1"/>
        <end position="44"/>
    </location>
</feature>
<dbReference type="InterPro" id="IPR040976">
    <property type="entry name" value="Pkinase_fungal"/>
</dbReference>
<dbReference type="PANTHER" id="PTHR38248">
    <property type="entry name" value="FUNK1 6"/>
    <property type="match status" value="1"/>
</dbReference>
<sequence length="569" mass="64400">MSTSARRLQRSDERESSPDPLDIIPRESTSGRLITPPPATESEGRIVSFTNTPRALKPIKYHTQQIKQDANNMGLWDSMTESSLQSVVSPEVFFQKYLPPTLAENPETIRRIVKEAAPALAQANVTLEPHIKRYENKEGRDENVMSEPFITYGNVVLVASGAGAYLKDTHRTKLPTLKPHPPNHTSPDFLSRLLGTDNKKLSWYITDLTGELKWDIDIITDEGTLSESEKAVAARAQLCKSARNLLMALGRCHVYVLTIFAIRYARIFRFDRAGFIATTKFNWLEHDIDIFPRFFFRVHNPSTSLRMDGLDDTITFPEDDTVAKLWKALSRHPYYSKTLDEKTVTNHCLRIAAARRVGDPLSYEQELVHCLTVGEILSVSDGLFGRATRVYRVIIEEDLDKDGPPAVYALKDVWRQACRRPEADFYDLIEHHCETAEPRIDMDAIGMARCRGSIDLSDATSPLFDKTWDPALHKTRFGVDNERQRLHTRTLLTPVGSSIENFPSTKRVIEALLNVSIHLKIAYDAGIIHRDVSVGNILFVEDTSAESSVAGFLVDWDYAEVDKRRCQTI</sequence>
<accession>A0A8H6VZE6</accession>
<protein>
    <submittedName>
        <fullName evidence="3">Protein kinase domain-containing protein</fullName>
    </submittedName>
</protein>
<dbReference type="RefSeq" id="XP_037218760.1">
    <property type="nucleotide sequence ID" value="XM_037365518.1"/>
</dbReference>
<proteinExistence type="predicted"/>
<dbReference type="OrthoDB" id="2739948at2759"/>
<dbReference type="AlphaFoldDB" id="A0A8H6VZE6"/>
<evidence type="ECO:0000313" key="4">
    <source>
        <dbReference type="Proteomes" id="UP000636479"/>
    </source>
</evidence>
<organism evidence="3 4">
    <name type="scientific">Mycena indigotica</name>
    <dbReference type="NCBI Taxonomy" id="2126181"/>
    <lineage>
        <taxon>Eukaryota</taxon>
        <taxon>Fungi</taxon>
        <taxon>Dikarya</taxon>
        <taxon>Basidiomycota</taxon>
        <taxon>Agaricomycotina</taxon>
        <taxon>Agaricomycetes</taxon>
        <taxon>Agaricomycetidae</taxon>
        <taxon>Agaricales</taxon>
        <taxon>Marasmiineae</taxon>
        <taxon>Mycenaceae</taxon>
        <taxon>Mycena</taxon>
    </lineage>
</organism>
<evidence type="ECO:0000259" key="2">
    <source>
        <dbReference type="Pfam" id="PF17667"/>
    </source>
</evidence>
<name>A0A8H6VZE6_9AGAR</name>
<dbReference type="Proteomes" id="UP000636479">
    <property type="component" value="Unassembled WGS sequence"/>
</dbReference>
<dbReference type="EMBL" id="JACAZF010000007">
    <property type="protein sequence ID" value="KAF7299372.1"/>
    <property type="molecule type" value="Genomic_DNA"/>
</dbReference>
<feature type="domain" description="Fungal-type protein kinase" evidence="2">
    <location>
        <begin position="226"/>
        <end position="559"/>
    </location>
</feature>
<keyword evidence="3" id="KW-0808">Transferase</keyword>
<dbReference type="PANTHER" id="PTHR38248:SF2">
    <property type="entry name" value="FUNK1 11"/>
    <property type="match status" value="1"/>
</dbReference>
<keyword evidence="3" id="KW-0418">Kinase</keyword>
<evidence type="ECO:0000313" key="3">
    <source>
        <dbReference type="EMBL" id="KAF7299372.1"/>
    </source>
</evidence>
<dbReference type="SUPFAM" id="SSF56112">
    <property type="entry name" value="Protein kinase-like (PK-like)"/>
    <property type="match status" value="1"/>
</dbReference>
<dbReference type="Pfam" id="PF17667">
    <property type="entry name" value="Pkinase_fungal"/>
    <property type="match status" value="1"/>
</dbReference>